<accession>A0A4C1UY28</accession>
<evidence type="ECO:0000313" key="1">
    <source>
        <dbReference type="EMBL" id="GBP31368.1"/>
    </source>
</evidence>
<dbReference type="Proteomes" id="UP000299102">
    <property type="component" value="Unassembled WGS sequence"/>
</dbReference>
<comment type="caution">
    <text evidence="1">The sequence shown here is derived from an EMBL/GenBank/DDBJ whole genome shotgun (WGS) entry which is preliminary data.</text>
</comment>
<evidence type="ECO:0000313" key="2">
    <source>
        <dbReference type="Proteomes" id="UP000299102"/>
    </source>
</evidence>
<keyword evidence="2" id="KW-1185">Reference proteome</keyword>
<sequence length="68" mass="7430">MRSLCNICGVTLKDRSRNSDVRERCGLRDDVMTKVEKGVAVRWLFVTSIVPGALGVCPACPYEKNGTG</sequence>
<organism evidence="1 2">
    <name type="scientific">Eumeta variegata</name>
    <name type="common">Bagworm moth</name>
    <name type="synonym">Eumeta japonica</name>
    <dbReference type="NCBI Taxonomy" id="151549"/>
    <lineage>
        <taxon>Eukaryota</taxon>
        <taxon>Metazoa</taxon>
        <taxon>Ecdysozoa</taxon>
        <taxon>Arthropoda</taxon>
        <taxon>Hexapoda</taxon>
        <taxon>Insecta</taxon>
        <taxon>Pterygota</taxon>
        <taxon>Neoptera</taxon>
        <taxon>Endopterygota</taxon>
        <taxon>Lepidoptera</taxon>
        <taxon>Glossata</taxon>
        <taxon>Ditrysia</taxon>
        <taxon>Tineoidea</taxon>
        <taxon>Psychidae</taxon>
        <taxon>Oiketicinae</taxon>
        <taxon>Eumeta</taxon>
    </lineage>
</organism>
<name>A0A4C1UY28_EUMVA</name>
<reference evidence="1 2" key="1">
    <citation type="journal article" date="2019" name="Commun. Biol.">
        <title>The bagworm genome reveals a unique fibroin gene that provides high tensile strength.</title>
        <authorList>
            <person name="Kono N."/>
            <person name="Nakamura H."/>
            <person name="Ohtoshi R."/>
            <person name="Tomita M."/>
            <person name="Numata K."/>
            <person name="Arakawa K."/>
        </authorList>
    </citation>
    <scope>NUCLEOTIDE SEQUENCE [LARGE SCALE GENOMIC DNA]</scope>
</reference>
<protein>
    <submittedName>
        <fullName evidence="1">Uncharacterized protein</fullName>
    </submittedName>
</protein>
<gene>
    <name evidence="1" type="ORF">EVAR_13488_1</name>
</gene>
<dbReference type="AlphaFoldDB" id="A0A4C1UY28"/>
<dbReference type="OrthoDB" id="425681at2759"/>
<dbReference type="EMBL" id="BGZK01000245">
    <property type="protein sequence ID" value="GBP31368.1"/>
    <property type="molecule type" value="Genomic_DNA"/>
</dbReference>
<proteinExistence type="predicted"/>